<keyword evidence="2" id="KW-1185">Reference proteome</keyword>
<gene>
    <name evidence="1" type="ORF">KL867_17225</name>
</gene>
<name>A0ABS5WUS0_9RHOB</name>
<evidence type="ECO:0000313" key="2">
    <source>
        <dbReference type="Proteomes" id="UP000763802"/>
    </source>
</evidence>
<proteinExistence type="predicted"/>
<comment type="caution">
    <text evidence="1">The sequence shown here is derived from an EMBL/GenBank/DDBJ whole genome shotgun (WGS) entry which is preliminary data.</text>
</comment>
<dbReference type="EMBL" id="JAHHDY010000018">
    <property type="protein sequence ID" value="MBT3142815.1"/>
    <property type="molecule type" value="Genomic_DNA"/>
</dbReference>
<evidence type="ECO:0008006" key="3">
    <source>
        <dbReference type="Google" id="ProtNLM"/>
    </source>
</evidence>
<reference evidence="1 2" key="1">
    <citation type="submission" date="2021-05" db="EMBL/GenBank/DDBJ databases">
        <title>Draft genomes of marine bacteria isolated from model chitin particles.</title>
        <authorList>
            <person name="Datta M.S."/>
            <person name="Schwartzman J.A."/>
            <person name="Cordero O."/>
        </authorList>
    </citation>
    <scope>NUCLEOTIDE SEQUENCE [LARGE SCALE GENOMIC DNA]</scope>
    <source>
        <strain evidence="1 2">4E07</strain>
    </source>
</reference>
<evidence type="ECO:0000313" key="1">
    <source>
        <dbReference type="EMBL" id="MBT3142815.1"/>
    </source>
</evidence>
<sequence length="453" mass="49545">MDDKLNCNARRHVVEGALKSVCSSSEFQGADRLMEFLTYVVNETLEGRGDDIRGKRIAQDVYATSGVGSAETGNVVRVDASRLRRRLELYYSGSGASDPLRIFIDKGGYLPRFDEVSPPYAKQAKGTSVQSKVFGRSVIVPGWVLALLVGTSIYGIVHAFGPAKDRAEVSAADTAQMTRREVLFEQSATSLMARNVAEEARGLMFPATEPRRVQAILVLFEEAIDLDPDYFGGYAGAAQTATMIGGVSPTGPTKDEMLNRARSFADKAVKLAPASSWSQSALAFLEFVQGNYDEANRLSKRAVELDHEDLHALDLDAIIALFSGDFERAAGNMAPEIHLDREGSRFPWRNALGNAQFHLGNHDVAIHYLKEAAALGDPVSEINNAHLIAAYQASGQHTLARSAVEVFRETWPNSRVDMLLRQLFQNEKDADNVISGMRNAGWGPMPARLHSVK</sequence>
<dbReference type="SUPFAM" id="SSF81901">
    <property type="entry name" value="HCP-like"/>
    <property type="match status" value="1"/>
</dbReference>
<protein>
    <recommendedName>
        <fullName evidence="3">Tetratricopeptide repeat-containing protein</fullName>
    </recommendedName>
</protein>
<organism evidence="1 2">
    <name type="scientific">Falsiruegeria litorea</name>
    <dbReference type="NCBI Taxonomy" id="1280831"/>
    <lineage>
        <taxon>Bacteria</taxon>
        <taxon>Pseudomonadati</taxon>
        <taxon>Pseudomonadota</taxon>
        <taxon>Alphaproteobacteria</taxon>
        <taxon>Rhodobacterales</taxon>
        <taxon>Roseobacteraceae</taxon>
        <taxon>Falsiruegeria</taxon>
    </lineage>
</organism>
<dbReference type="InterPro" id="IPR011990">
    <property type="entry name" value="TPR-like_helical_dom_sf"/>
</dbReference>
<dbReference type="Proteomes" id="UP000763802">
    <property type="component" value="Unassembled WGS sequence"/>
</dbReference>
<dbReference type="Gene3D" id="1.25.40.10">
    <property type="entry name" value="Tetratricopeptide repeat domain"/>
    <property type="match status" value="1"/>
</dbReference>
<dbReference type="RefSeq" id="WP_215194074.1">
    <property type="nucleotide sequence ID" value="NZ_JAHHDY010000018.1"/>
</dbReference>
<accession>A0ABS5WUS0</accession>